<dbReference type="PRINTS" id="PR00109">
    <property type="entry name" value="TYRKINASE"/>
</dbReference>
<accession>A0A3P8W1P9</accession>
<feature type="region of interest" description="Disordered" evidence="20">
    <location>
        <begin position="1458"/>
        <end position="1478"/>
    </location>
</feature>
<evidence type="ECO:0000256" key="5">
    <source>
        <dbReference type="ARBA" id="ARBA00022679"/>
    </source>
</evidence>
<comment type="subunit">
    <text evidence="15">Interacts with PPP1C and inhibitor-2.</text>
</comment>
<evidence type="ECO:0000256" key="7">
    <source>
        <dbReference type="ARBA" id="ARBA00022741"/>
    </source>
</evidence>
<feature type="signal peptide" evidence="22">
    <location>
        <begin position="1"/>
        <end position="25"/>
    </location>
</feature>
<protein>
    <recommendedName>
        <fullName evidence="16">Serine/threonine-protein kinase LMTK2</fullName>
        <ecNumber evidence="2">2.7.11.1</ecNumber>
    </recommendedName>
    <alternativeName>
        <fullName evidence="17">Brain-enriched kinase</fullName>
    </alternativeName>
    <alternativeName>
        <fullName evidence="18">Lemur tyrosine kinase 2</fullName>
    </alternativeName>
</protein>
<evidence type="ECO:0000259" key="23">
    <source>
        <dbReference type="PROSITE" id="PS50011"/>
    </source>
</evidence>
<dbReference type="FunCoup" id="A0A3P8W1P9">
    <property type="interactions" value="969"/>
</dbReference>
<evidence type="ECO:0000256" key="15">
    <source>
        <dbReference type="ARBA" id="ARBA00063938"/>
    </source>
</evidence>
<evidence type="ECO:0000256" key="20">
    <source>
        <dbReference type="SAM" id="MobiDB-lite"/>
    </source>
</evidence>
<reference evidence="24" key="2">
    <citation type="submission" date="2025-08" db="UniProtKB">
        <authorList>
            <consortium name="Ensembl"/>
        </authorList>
    </citation>
    <scope>IDENTIFICATION</scope>
</reference>
<feature type="transmembrane region" description="Helical" evidence="21">
    <location>
        <begin position="44"/>
        <end position="68"/>
    </location>
</feature>
<reference evidence="24" key="3">
    <citation type="submission" date="2025-09" db="UniProtKB">
        <authorList>
            <consortium name="Ensembl"/>
        </authorList>
    </citation>
    <scope>IDENTIFICATION</scope>
</reference>
<dbReference type="Gene3D" id="3.30.200.20">
    <property type="entry name" value="Phosphorylase Kinase, domain 1"/>
    <property type="match status" value="1"/>
</dbReference>
<evidence type="ECO:0000256" key="14">
    <source>
        <dbReference type="ARBA" id="ARBA00056664"/>
    </source>
</evidence>
<evidence type="ECO:0000256" key="9">
    <source>
        <dbReference type="ARBA" id="ARBA00022840"/>
    </source>
</evidence>
<feature type="compositionally biased region" description="Basic and acidic residues" evidence="20">
    <location>
        <begin position="1268"/>
        <end position="1296"/>
    </location>
</feature>
<comment type="catalytic activity">
    <reaction evidence="13">
        <text>L-seryl-[protein] + ATP = O-phospho-L-seryl-[protein] + ADP + H(+)</text>
        <dbReference type="Rhea" id="RHEA:17989"/>
        <dbReference type="Rhea" id="RHEA-COMP:9863"/>
        <dbReference type="Rhea" id="RHEA-COMP:11604"/>
        <dbReference type="ChEBI" id="CHEBI:15378"/>
        <dbReference type="ChEBI" id="CHEBI:29999"/>
        <dbReference type="ChEBI" id="CHEBI:30616"/>
        <dbReference type="ChEBI" id="CHEBI:83421"/>
        <dbReference type="ChEBI" id="CHEBI:456216"/>
        <dbReference type="EC" id="2.7.11.1"/>
    </reaction>
</comment>
<dbReference type="OMA" id="SHKSVSC"/>
<dbReference type="Proteomes" id="UP000265120">
    <property type="component" value="Chromosome 17"/>
</dbReference>
<evidence type="ECO:0000256" key="16">
    <source>
        <dbReference type="ARBA" id="ARBA00071818"/>
    </source>
</evidence>
<keyword evidence="3" id="KW-0723">Serine/threonine-protein kinase</keyword>
<evidence type="ECO:0000256" key="3">
    <source>
        <dbReference type="ARBA" id="ARBA00022527"/>
    </source>
</evidence>
<dbReference type="PANTHER" id="PTHR24417:SF8">
    <property type="entry name" value="SERINE_THREONINE-PROTEIN KINASE LMTK2"/>
    <property type="match status" value="1"/>
</dbReference>
<evidence type="ECO:0000256" key="1">
    <source>
        <dbReference type="ARBA" id="ARBA00004141"/>
    </source>
</evidence>
<evidence type="ECO:0000313" key="24">
    <source>
        <dbReference type="Ensembl" id="ENSCSEP00000019541.1"/>
    </source>
</evidence>
<dbReference type="GO" id="GO:0005524">
    <property type="term" value="F:ATP binding"/>
    <property type="evidence" value="ECO:0007669"/>
    <property type="project" value="UniProtKB-UniRule"/>
</dbReference>
<comment type="subcellular location">
    <subcellularLocation>
        <location evidence="1">Membrane</location>
        <topology evidence="1">Multi-pass membrane protein</topology>
    </subcellularLocation>
</comment>
<feature type="region of interest" description="Disordered" evidence="20">
    <location>
        <begin position="1022"/>
        <end position="1331"/>
    </location>
</feature>
<evidence type="ECO:0000256" key="4">
    <source>
        <dbReference type="ARBA" id="ARBA00022553"/>
    </source>
</evidence>
<proteinExistence type="predicted"/>
<feature type="compositionally biased region" description="Basic and acidic residues" evidence="20">
    <location>
        <begin position="1197"/>
        <end position="1206"/>
    </location>
</feature>
<evidence type="ECO:0000313" key="25">
    <source>
        <dbReference type="Proteomes" id="UP000265120"/>
    </source>
</evidence>
<comment type="function">
    <text evidence="14">Phosphorylates PPP1C, phosphorylase b and CFTR.</text>
</comment>
<dbReference type="STRING" id="244447.ENSCSEP00000019541"/>
<evidence type="ECO:0000256" key="19">
    <source>
        <dbReference type="PROSITE-ProRule" id="PRU10141"/>
    </source>
</evidence>
<dbReference type="InterPro" id="IPR000719">
    <property type="entry name" value="Prot_kinase_dom"/>
</dbReference>
<keyword evidence="4" id="KW-0597">Phosphoprotein</keyword>
<dbReference type="RefSeq" id="XP_024920597.1">
    <property type="nucleotide sequence ID" value="XM_025064829.1"/>
</dbReference>
<keyword evidence="8" id="KW-0418">Kinase</keyword>
<feature type="compositionally biased region" description="Acidic residues" evidence="20">
    <location>
        <begin position="1297"/>
        <end position="1313"/>
    </location>
</feature>
<organism evidence="24 25">
    <name type="scientific">Cynoglossus semilaevis</name>
    <name type="common">Tongue sole</name>
    <dbReference type="NCBI Taxonomy" id="244447"/>
    <lineage>
        <taxon>Eukaryota</taxon>
        <taxon>Metazoa</taxon>
        <taxon>Chordata</taxon>
        <taxon>Craniata</taxon>
        <taxon>Vertebrata</taxon>
        <taxon>Euteleostomi</taxon>
        <taxon>Actinopterygii</taxon>
        <taxon>Neopterygii</taxon>
        <taxon>Teleostei</taxon>
        <taxon>Neoteleostei</taxon>
        <taxon>Acanthomorphata</taxon>
        <taxon>Carangaria</taxon>
        <taxon>Pleuronectiformes</taxon>
        <taxon>Pleuronectoidei</taxon>
        <taxon>Cynoglossidae</taxon>
        <taxon>Cynoglossinae</taxon>
        <taxon>Cynoglossus</taxon>
    </lineage>
</organism>
<feature type="chain" id="PRO_5018323428" description="Serine/threonine-protein kinase LMTK2" evidence="22">
    <location>
        <begin position="26"/>
        <end position="1529"/>
    </location>
</feature>
<evidence type="ECO:0000256" key="22">
    <source>
        <dbReference type="SAM" id="SignalP"/>
    </source>
</evidence>
<dbReference type="GeneID" id="103392890"/>
<dbReference type="EC" id="2.7.11.1" evidence="2"/>
<dbReference type="FunFam" id="1.10.510.10:FF:000386">
    <property type="entry name" value="serine/threonine-protein kinase LMTK2 isoform X1"/>
    <property type="match status" value="1"/>
</dbReference>
<dbReference type="PANTHER" id="PTHR24417">
    <property type="entry name" value="SERINE/THREONINE-PROTEIN KINASE LMTK1"/>
    <property type="match status" value="1"/>
</dbReference>
<evidence type="ECO:0000256" key="10">
    <source>
        <dbReference type="ARBA" id="ARBA00022989"/>
    </source>
</evidence>
<dbReference type="OrthoDB" id="5973359at2759"/>
<dbReference type="SUPFAM" id="SSF56112">
    <property type="entry name" value="Protein kinase-like (PK-like)"/>
    <property type="match status" value="1"/>
</dbReference>
<feature type="compositionally biased region" description="Polar residues" evidence="20">
    <location>
        <begin position="1464"/>
        <end position="1478"/>
    </location>
</feature>
<dbReference type="Pfam" id="PF07714">
    <property type="entry name" value="PK_Tyr_Ser-Thr"/>
    <property type="match status" value="1"/>
</dbReference>
<keyword evidence="5" id="KW-0808">Transferase</keyword>
<evidence type="ECO:0000256" key="12">
    <source>
        <dbReference type="ARBA" id="ARBA00047899"/>
    </source>
</evidence>
<feature type="domain" description="Protein kinase" evidence="23">
    <location>
        <begin position="143"/>
        <end position="412"/>
    </location>
</feature>
<dbReference type="GO" id="GO:0012505">
    <property type="term" value="C:endomembrane system"/>
    <property type="evidence" value="ECO:0007669"/>
    <property type="project" value="UniProtKB-ARBA"/>
</dbReference>
<evidence type="ECO:0000256" key="11">
    <source>
        <dbReference type="ARBA" id="ARBA00023136"/>
    </source>
</evidence>
<evidence type="ECO:0000256" key="18">
    <source>
        <dbReference type="ARBA" id="ARBA00079456"/>
    </source>
</evidence>
<evidence type="ECO:0000256" key="21">
    <source>
        <dbReference type="SAM" id="Phobius"/>
    </source>
</evidence>
<dbReference type="RefSeq" id="XP_024920595.1">
    <property type="nucleotide sequence ID" value="XM_025064827.1"/>
</dbReference>
<evidence type="ECO:0000256" key="13">
    <source>
        <dbReference type="ARBA" id="ARBA00048679"/>
    </source>
</evidence>
<evidence type="ECO:0000256" key="6">
    <source>
        <dbReference type="ARBA" id="ARBA00022692"/>
    </source>
</evidence>
<feature type="region of interest" description="Disordered" evidence="20">
    <location>
        <begin position="1510"/>
        <end position="1529"/>
    </location>
</feature>
<dbReference type="Gene3D" id="1.10.510.10">
    <property type="entry name" value="Transferase(Phosphotransferase) domain 1"/>
    <property type="match status" value="1"/>
</dbReference>
<dbReference type="FunFam" id="3.30.200.20:FF:000275">
    <property type="entry name" value="Apoptosis associated tyrosine kinase"/>
    <property type="match status" value="1"/>
</dbReference>
<keyword evidence="10 21" id="KW-1133">Transmembrane helix</keyword>
<dbReference type="GO" id="GO:0016020">
    <property type="term" value="C:membrane"/>
    <property type="evidence" value="ECO:0007669"/>
    <property type="project" value="UniProtKB-SubCell"/>
</dbReference>
<dbReference type="PROSITE" id="PS50011">
    <property type="entry name" value="PROTEIN_KINASE_DOM"/>
    <property type="match status" value="1"/>
</dbReference>
<feature type="compositionally biased region" description="Polar residues" evidence="20">
    <location>
        <begin position="987"/>
        <end position="1001"/>
    </location>
</feature>
<reference evidence="24 25" key="1">
    <citation type="journal article" date="2014" name="Nat. Genet.">
        <title>Whole-genome sequence of a flatfish provides insights into ZW sex chromosome evolution and adaptation to a benthic lifestyle.</title>
        <authorList>
            <person name="Chen S."/>
            <person name="Zhang G."/>
            <person name="Shao C."/>
            <person name="Huang Q."/>
            <person name="Liu G."/>
            <person name="Zhang P."/>
            <person name="Song W."/>
            <person name="An N."/>
            <person name="Chalopin D."/>
            <person name="Volff J.N."/>
            <person name="Hong Y."/>
            <person name="Li Q."/>
            <person name="Sha Z."/>
            <person name="Zhou H."/>
            <person name="Xie M."/>
            <person name="Yu Q."/>
            <person name="Liu Y."/>
            <person name="Xiang H."/>
            <person name="Wang N."/>
            <person name="Wu K."/>
            <person name="Yang C."/>
            <person name="Zhou Q."/>
            <person name="Liao X."/>
            <person name="Yang L."/>
            <person name="Hu Q."/>
            <person name="Zhang J."/>
            <person name="Meng L."/>
            <person name="Jin L."/>
            <person name="Tian Y."/>
            <person name="Lian J."/>
            <person name="Yang J."/>
            <person name="Miao G."/>
            <person name="Liu S."/>
            <person name="Liang Z."/>
            <person name="Yan F."/>
            <person name="Li Y."/>
            <person name="Sun B."/>
            <person name="Zhang H."/>
            <person name="Zhang J."/>
            <person name="Zhu Y."/>
            <person name="Du M."/>
            <person name="Zhao Y."/>
            <person name="Schartl M."/>
            <person name="Tang Q."/>
            <person name="Wang J."/>
        </authorList>
    </citation>
    <scope>NUCLEOTIDE SEQUENCE</scope>
</reference>
<keyword evidence="22" id="KW-0732">Signal</keyword>
<dbReference type="InterPro" id="IPR017441">
    <property type="entry name" value="Protein_kinase_ATP_BS"/>
</dbReference>
<keyword evidence="11 21" id="KW-0472">Membrane</keyword>
<dbReference type="InterPro" id="IPR011009">
    <property type="entry name" value="Kinase-like_dom_sf"/>
</dbReference>
<dbReference type="GO" id="GO:0004674">
    <property type="term" value="F:protein serine/threonine kinase activity"/>
    <property type="evidence" value="ECO:0007669"/>
    <property type="project" value="UniProtKB-KW"/>
</dbReference>
<dbReference type="KEGG" id="csem:103392890"/>
<dbReference type="GeneTree" id="ENSGT00940000158475"/>
<dbReference type="InParanoid" id="A0A3P8W1P9"/>
<feature type="compositionally biased region" description="Polar residues" evidence="20">
    <location>
        <begin position="1147"/>
        <end position="1156"/>
    </location>
</feature>
<dbReference type="GO" id="GO:0005737">
    <property type="term" value="C:cytoplasm"/>
    <property type="evidence" value="ECO:0007669"/>
    <property type="project" value="UniProtKB-ARBA"/>
</dbReference>
<keyword evidence="6 21" id="KW-0812">Transmembrane</keyword>
<dbReference type="Ensembl" id="ENSCSET00000019780.1">
    <property type="protein sequence ID" value="ENSCSEP00000019541.1"/>
    <property type="gene ID" value="ENSCSEG00000012498.1"/>
</dbReference>
<comment type="catalytic activity">
    <reaction evidence="12">
        <text>L-threonyl-[protein] + ATP = O-phospho-L-threonyl-[protein] + ADP + H(+)</text>
        <dbReference type="Rhea" id="RHEA:46608"/>
        <dbReference type="Rhea" id="RHEA-COMP:11060"/>
        <dbReference type="Rhea" id="RHEA-COMP:11605"/>
        <dbReference type="ChEBI" id="CHEBI:15378"/>
        <dbReference type="ChEBI" id="CHEBI:30013"/>
        <dbReference type="ChEBI" id="CHEBI:30616"/>
        <dbReference type="ChEBI" id="CHEBI:61977"/>
        <dbReference type="ChEBI" id="CHEBI:456216"/>
        <dbReference type="EC" id="2.7.11.1"/>
    </reaction>
</comment>
<dbReference type="InterPro" id="IPR008266">
    <property type="entry name" value="Tyr_kinase_AS"/>
</dbReference>
<dbReference type="InterPro" id="IPR001245">
    <property type="entry name" value="Ser-Thr/Tyr_kinase_cat_dom"/>
</dbReference>
<feature type="binding site" evidence="19">
    <location>
        <position position="174"/>
    </location>
    <ligand>
        <name>ATP</name>
        <dbReference type="ChEBI" id="CHEBI:30616"/>
    </ligand>
</feature>
<evidence type="ECO:0000256" key="2">
    <source>
        <dbReference type="ARBA" id="ARBA00012513"/>
    </source>
</evidence>
<keyword evidence="9 19" id="KW-0067">ATP-binding</keyword>
<name>A0A3P8W1P9_CYNSE</name>
<keyword evidence="7 19" id="KW-0547">Nucleotide-binding</keyword>
<dbReference type="CTD" id="22853"/>
<dbReference type="PROSITE" id="PS00109">
    <property type="entry name" value="PROTEIN_KINASE_TYR"/>
    <property type="match status" value="1"/>
</dbReference>
<dbReference type="PROSITE" id="PS00107">
    <property type="entry name" value="PROTEIN_KINASE_ATP"/>
    <property type="match status" value="1"/>
</dbReference>
<feature type="region of interest" description="Disordered" evidence="20">
    <location>
        <begin position="987"/>
        <end position="1006"/>
    </location>
</feature>
<sequence length="1529" mass="169804">MKSRHGCVLSLAAGVFLLVLWTCEGAPLHHPHRADGSTGDTWSVSLYLSLVVSLTALVILVVVLLNCVTCCKEREINFKEFEDHFDDEIDFTPPAEDTPSMHCPAEVYTLAVSPVALPGPPHLQPPSRVTEGSTGSQVARHNLSYIQEIGNGWFGQVLLSEIYTDPGGTRVIVKELKANASAKEQNDFLQQGDPYRVLQHPNILQCLGQCVEAIPFLLVFEYCEMGDLRGYLSQQDWMVRNAELLQLQRMACEIAAGVTHLHKHNFLHSDLALRNCYLTADLTVKVGDYGIGPYRYKEDYIITEDDEFAPLRWLAPELVGERHGGVVVLEQTKPSNVWALGVTLWELFENAAQPYPHLSDREVLNHVIKEQQLKLFKPQLDLPYSDRWYEVLQFCWLSPDKRATAEEVHRLLTYLRMQGQKDIEEDFEQRWDALKPNPSTRQTTVSHSSFPILDQFADDALRHEIDEVLTVTETSKGLSFEYVWEAGRHDHYEGSHNHSGMDTTLNYHSMFFPASSEDIQAHFPDSAAGTVGMEGGHTPSVLPGIVPVFDAQKPSNRNEYYIQLEEQGESAVGADGNIRPNIDLHSAQQDFVVLQDVHLDESSTDADFFHQSIDSKDSYLPDSHIWSSLENDSPYHTNIFTEGESKPDDSPSWRQNFMELPERNGNPFYESVSQDADKDKLCGNSFLGVCSEATHLSDSVKVEREDADVMRFLSTEKLSDNFMFLKEHNLMKEESVFSNSQQNFLSPGLTHEPEERFKMSSWDNLETFGSLNTADTYSKCAVSGTPPRQEPLDFPSVSLVEFHESLVENDDTLVPSINVITEENISNKSLVQNSSSTEYFGLQKSSEKGIDSGFDSTSERFDVVIGQTDDHSPAFSESATTDSLCTDAKIPSLEEDFETSKDRSQLVGCETTEQPDVQALISPSEDLTSHDLMSELLDDADIELETTLSDQDEPFIDTHGQAPVRSSLLVSGPSLDQISQDSLLEDSMSPTLPTVENSAETPDSLDSLDIDRLGEQVVDLTSEVAQDKLQPPYKISDSGYETENMESPEWNFQPSVTVHSPVKNGLDVAEGEKEDSTLATNLVPPEIVISEVEGVINNQSESRSEDQQPDPVAPAEEPHSGSSYRDSAYFSDNESEPEKKCEEPAQGSASTTWSSNTKDEDNVTTGSPPLEVNEEDDEEVSHQMVSGEQPELQIEEVLLKMDSDGKSEEEETNGQSEEENKSDLFKEVSTGQSVSLEDSDTASPPPSATQSKPENTVHAKLTRTYASDGHKKKEPDIEGRYLGKQDSLGRDVQEDHMDADEEDENSDDSEEDDVRAYQLHSTSSDSEDDTVHTVPLIISDESDSKNLRSLLKPTSLNFQASTAPVPVKFNADNSRRAVSFFDDVTVYLFDQETPTKELADHSTGSNREIPEFSSPVSTASYLNRFTNSESSTDEEGGGFEWDDDFSSTASAFLSKIDKEPVSKASPSAPTTHFSSPPTITARVLEPSWSSSSNYSRFSISPASIASFSLTHLTDSDTEQGGSSEDGEKD</sequence>
<evidence type="ECO:0000256" key="8">
    <source>
        <dbReference type="ARBA" id="ARBA00022777"/>
    </source>
</evidence>
<keyword evidence="25" id="KW-1185">Reference proteome</keyword>
<evidence type="ECO:0000256" key="17">
    <source>
        <dbReference type="ARBA" id="ARBA00079358"/>
    </source>
</evidence>